<accession>A0A1G9V0E4</accession>
<keyword evidence="2" id="KW-1185">Reference proteome</keyword>
<organism evidence="1 2">
    <name type="scientific">Siphonobacter aquaeclarae</name>
    <dbReference type="NCBI Taxonomy" id="563176"/>
    <lineage>
        <taxon>Bacteria</taxon>
        <taxon>Pseudomonadati</taxon>
        <taxon>Bacteroidota</taxon>
        <taxon>Cytophagia</taxon>
        <taxon>Cytophagales</taxon>
        <taxon>Cytophagaceae</taxon>
        <taxon>Siphonobacter</taxon>
    </lineage>
</organism>
<gene>
    <name evidence="1" type="ORF">SAMN04488090_3917</name>
</gene>
<dbReference type="EMBL" id="FNGS01000008">
    <property type="protein sequence ID" value="SDM65692.1"/>
    <property type="molecule type" value="Genomic_DNA"/>
</dbReference>
<proteinExistence type="predicted"/>
<protein>
    <submittedName>
        <fullName evidence="1">Uncharacterized protein</fullName>
    </submittedName>
</protein>
<dbReference type="Proteomes" id="UP000198901">
    <property type="component" value="Unassembled WGS sequence"/>
</dbReference>
<dbReference type="AlphaFoldDB" id="A0A1G9V0E4"/>
<name>A0A1G9V0E4_9BACT</name>
<evidence type="ECO:0000313" key="2">
    <source>
        <dbReference type="Proteomes" id="UP000198901"/>
    </source>
</evidence>
<sequence>MGVAGTGLVKGLRFGIQGKNTRLRRLSTEAILSVSLPGTVPAYPAKICQQTDKIKARTTEGFRVKLMYFPNGLPPKAYHLQL</sequence>
<reference evidence="1 2" key="1">
    <citation type="submission" date="2016-10" db="EMBL/GenBank/DDBJ databases">
        <authorList>
            <person name="de Groot N.N."/>
        </authorList>
    </citation>
    <scope>NUCLEOTIDE SEQUENCE [LARGE SCALE GENOMIC DNA]</scope>
    <source>
        <strain evidence="1 2">DSM 21668</strain>
    </source>
</reference>
<evidence type="ECO:0000313" key="1">
    <source>
        <dbReference type="EMBL" id="SDM65692.1"/>
    </source>
</evidence>